<dbReference type="Pfam" id="PF13508">
    <property type="entry name" value="Acetyltransf_7"/>
    <property type="match status" value="1"/>
</dbReference>
<dbReference type="GO" id="GO:0016747">
    <property type="term" value="F:acyltransferase activity, transferring groups other than amino-acyl groups"/>
    <property type="evidence" value="ECO:0007669"/>
    <property type="project" value="InterPro"/>
</dbReference>
<dbReference type="PROSITE" id="PS51168">
    <property type="entry name" value="CHORISMATE_MUT_2"/>
    <property type="match status" value="1"/>
</dbReference>
<dbReference type="GO" id="GO:0004106">
    <property type="term" value="F:chorismate mutase activity"/>
    <property type="evidence" value="ECO:0007669"/>
    <property type="project" value="InterPro"/>
</dbReference>
<organism evidence="3 4">
    <name type="scientific">Nocardioides marmorisolisilvae</name>
    <dbReference type="NCBI Taxonomy" id="1542737"/>
    <lineage>
        <taxon>Bacteria</taxon>
        <taxon>Bacillati</taxon>
        <taxon>Actinomycetota</taxon>
        <taxon>Actinomycetes</taxon>
        <taxon>Propionibacteriales</taxon>
        <taxon>Nocardioidaceae</taxon>
        <taxon>Nocardioides</taxon>
    </lineage>
</organism>
<dbReference type="Proteomes" id="UP000277094">
    <property type="component" value="Unassembled WGS sequence"/>
</dbReference>
<evidence type="ECO:0000313" key="3">
    <source>
        <dbReference type="EMBL" id="RNL79714.1"/>
    </source>
</evidence>
<feature type="domain" description="N-acetyltransferase" evidence="2">
    <location>
        <begin position="9"/>
        <end position="154"/>
    </location>
</feature>
<feature type="domain" description="Chorismate mutase" evidence="1">
    <location>
        <begin position="151"/>
        <end position="240"/>
    </location>
</feature>
<protein>
    <submittedName>
        <fullName evidence="3">GNAT family N-acetyltransferase</fullName>
    </submittedName>
</protein>
<dbReference type="InterPro" id="IPR036263">
    <property type="entry name" value="Chorismate_II_sf"/>
</dbReference>
<gene>
    <name evidence="3" type="ORF">EFL95_12185</name>
</gene>
<accession>A0A3N0DVT3</accession>
<dbReference type="OrthoDB" id="9805924at2"/>
<sequence length="240" mass="26528">MPTDDVADLVLRPGTAEDIEEIAELFLATRRDAVPQMPPVVSDDEKIRTWFRENVESQEYWLAEDGDILGYAMLDGPWLNALYVGPHRQGSGIGAALLDLVKAQRPDGFGLWVFASNDRARSFYHRNGLIELEHTDGSGNSERSPDIRMVWPGQEPLAFLRSQIDEVDGELALLLARRFALTTAVQGFKENPGQSGRDAEREAEIVARMAAHAPGLGVAALSRIMHTVIGESLDAYERDS</sequence>
<evidence type="ECO:0000259" key="1">
    <source>
        <dbReference type="PROSITE" id="PS51168"/>
    </source>
</evidence>
<keyword evidence="3" id="KW-0808">Transferase</keyword>
<dbReference type="InterPro" id="IPR036979">
    <property type="entry name" value="CM_dom_sf"/>
</dbReference>
<dbReference type="InterPro" id="IPR002701">
    <property type="entry name" value="CM_II_prokaryot"/>
</dbReference>
<keyword evidence="4" id="KW-1185">Reference proteome</keyword>
<name>A0A3N0DVT3_9ACTN</name>
<dbReference type="CDD" id="cd04301">
    <property type="entry name" value="NAT_SF"/>
    <property type="match status" value="1"/>
</dbReference>
<proteinExistence type="predicted"/>
<dbReference type="SUPFAM" id="SSF48600">
    <property type="entry name" value="Chorismate mutase II"/>
    <property type="match status" value="1"/>
</dbReference>
<dbReference type="EMBL" id="RJSG01000002">
    <property type="protein sequence ID" value="RNL79714.1"/>
    <property type="molecule type" value="Genomic_DNA"/>
</dbReference>
<dbReference type="Gene3D" id="3.40.630.30">
    <property type="match status" value="1"/>
</dbReference>
<dbReference type="InterPro" id="IPR016181">
    <property type="entry name" value="Acyl_CoA_acyltransferase"/>
</dbReference>
<comment type="caution">
    <text evidence="3">The sequence shown here is derived from an EMBL/GenBank/DDBJ whole genome shotgun (WGS) entry which is preliminary data.</text>
</comment>
<dbReference type="PROSITE" id="PS51186">
    <property type="entry name" value="GNAT"/>
    <property type="match status" value="1"/>
</dbReference>
<evidence type="ECO:0000259" key="2">
    <source>
        <dbReference type="PROSITE" id="PS51186"/>
    </source>
</evidence>
<evidence type="ECO:0000313" key="4">
    <source>
        <dbReference type="Proteomes" id="UP000277094"/>
    </source>
</evidence>
<dbReference type="SUPFAM" id="SSF55729">
    <property type="entry name" value="Acyl-CoA N-acyltransferases (Nat)"/>
    <property type="match status" value="1"/>
</dbReference>
<dbReference type="SMART" id="SM00830">
    <property type="entry name" value="CM_2"/>
    <property type="match status" value="1"/>
</dbReference>
<dbReference type="AlphaFoldDB" id="A0A3N0DVT3"/>
<dbReference type="GO" id="GO:0046417">
    <property type="term" value="P:chorismate metabolic process"/>
    <property type="evidence" value="ECO:0007669"/>
    <property type="project" value="InterPro"/>
</dbReference>
<reference evidence="3 4" key="1">
    <citation type="submission" date="2018-11" db="EMBL/GenBank/DDBJ databases">
        <authorList>
            <person name="Li F."/>
        </authorList>
    </citation>
    <scope>NUCLEOTIDE SEQUENCE [LARGE SCALE GENOMIC DNA]</scope>
    <source>
        <strain evidence="3 4">KIS18-7</strain>
    </source>
</reference>
<dbReference type="Gene3D" id="1.20.59.10">
    <property type="entry name" value="Chorismate mutase"/>
    <property type="match status" value="1"/>
</dbReference>
<dbReference type="InterPro" id="IPR000182">
    <property type="entry name" value="GNAT_dom"/>
</dbReference>
<dbReference type="RefSeq" id="WP_123234218.1">
    <property type="nucleotide sequence ID" value="NZ_RJSG01000002.1"/>
</dbReference>
<dbReference type="Pfam" id="PF01817">
    <property type="entry name" value="CM_2"/>
    <property type="match status" value="1"/>
</dbReference>